<dbReference type="Gene3D" id="1.10.3720.10">
    <property type="entry name" value="MetI-like"/>
    <property type="match status" value="1"/>
</dbReference>
<organism evidence="9 10">
    <name type="scientific">Candidatus Borkfalkia ceftriaxoniphila</name>
    <dbReference type="NCBI Taxonomy" id="2508949"/>
    <lineage>
        <taxon>Bacteria</taxon>
        <taxon>Bacillati</taxon>
        <taxon>Bacillota</taxon>
        <taxon>Clostridia</taxon>
        <taxon>Christensenellales</taxon>
        <taxon>Christensenellaceae</taxon>
        <taxon>Candidatus Borkfalkia</taxon>
    </lineage>
</organism>
<name>A0A4Q2KAV5_9FIRM</name>
<comment type="subcellular location">
    <subcellularLocation>
        <location evidence="1 7">Cell membrane</location>
        <topology evidence="1 7">Multi-pass membrane protein</topology>
    </subcellularLocation>
</comment>
<evidence type="ECO:0000256" key="3">
    <source>
        <dbReference type="ARBA" id="ARBA00022475"/>
    </source>
</evidence>
<accession>A0A4Q2KAV5</accession>
<evidence type="ECO:0000313" key="9">
    <source>
        <dbReference type="EMBL" id="RXZ61129.1"/>
    </source>
</evidence>
<dbReference type="InterPro" id="IPR035906">
    <property type="entry name" value="MetI-like_sf"/>
</dbReference>
<dbReference type="SUPFAM" id="SSF161098">
    <property type="entry name" value="MetI-like"/>
    <property type="match status" value="1"/>
</dbReference>
<dbReference type="PANTHER" id="PTHR30193:SF37">
    <property type="entry name" value="INNER MEMBRANE ABC TRANSPORTER PERMEASE PROTEIN YCJO"/>
    <property type="match status" value="1"/>
</dbReference>
<dbReference type="Pfam" id="PF00528">
    <property type="entry name" value="BPD_transp_1"/>
    <property type="match status" value="1"/>
</dbReference>
<keyword evidence="2 7" id="KW-0813">Transport</keyword>
<keyword evidence="3" id="KW-1003">Cell membrane</keyword>
<evidence type="ECO:0000256" key="2">
    <source>
        <dbReference type="ARBA" id="ARBA00022448"/>
    </source>
</evidence>
<evidence type="ECO:0000256" key="7">
    <source>
        <dbReference type="RuleBase" id="RU363032"/>
    </source>
</evidence>
<evidence type="ECO:0000256" key="6">
    <source>
        <dbReference type="ARBA" id="ARBA00023136"/>
    </source>
</evidence>
<dbReference type="AlphaFoldDB" id="A0A4Q2KAV5"/>
<keyword evidence="5 7" id="KW-1133">Transmembrane helix</keyword>
<dbReference type="EMBL" id="SDOZ01000002">
    <property type="protein sequence ID" value="RXZ61129.1"/>
    <property type="molecule type" value="Genomic_DNA"/>
</dbReference>
<dbReference type="GO" id="GO:0055085">
    <property type="term" value="P:transmembrane transport"/>
    <property type="evidence" value="ECO:0007669"/>
    <property type="project" value="InterPro"/>
</dbReference>
<comment type="similarity">
    <text evidence="7">Belongs to the binding-protein-dependent transport system permease family.</text>
</comment>
<feature type="transmembrane region" description="Helical" evidence="7">
    <location>
        <begin position="192"/>
        <end position="216"/>
    </location>
</feature>
<sequence>MAKEITVASECETSIDSRKKSDRRKKWDKFIRKDKIVFNDKFAQAVFLLPAILVFSVFTVYPAFTSLYYSFTDWTGIGTNYNFVGFANYAEMFRDKNLFQTLPVTFYYAALNAVTLLFVAFFIALMLNRQSIFTGFMRVCFFIPMLVSPLIVGFVFKEFYAPTVGDETGSLNKILMQIGLGFLSTNWLGNEYTAMIVIVLTGVWYQVGQTALIYLATMQGISAEYYEAATLDGAGYWKRTYHITWKLMGPALMVNTILLLINSLKQYDMIALLTNGGPGTSTKVINLAIVELSIASQKVGLGCAMSMVVTAFTFVLVSVTQKLLSRRATAHD</sequence>
<dbReference type="GO" id="GO:0005886">
    <property type="term" value="C:plasma membrane"/>
    <property type="evidence" value="ECO:0007669"/>
    <property type="project" value="UniProtKB-SubCell"/>
</dbReference>
<evidence type="ECO:0000256" key="1">
    <source>
        <dbReference type="ARBA" id="ARBA00004651"/>
    </source>
</evidence>
<evidence type="ECO:0000313" key="10">
    <source>
        <dbReference type="Proteomes" id="UP000291269"/>
    </source>
</evidence>
<protein>
    <submittedName>
        <fullName evidence="9">Sugar ABC transporter permease</fullName>
    </submittedName>
</protein>
<keyword evidence="10" id="KW-1185">Reference proteome</keyword>
<feature type="transmembrane region" description="Helical" evidence="7">
    <location>
        <begin position="106"/>
        <end position="127"/>
    </location>
</feature>
<dbReference type="InterPro" id="IPR000515">
    <property type="entry name" value="MetI-like"/>
</dbReference>
<keyword evidence="4 7" id="KW-0812">Transmembrane</keyword>
<dbReference type="Proteomes" id="UP000291269">
    <property type="component" value="Unassembled WGS sequence"/>
</dbReference>
<dbReference type="InterPro" id="IPR051393">
    <property type="entry name" value="ABC_transporter_permease"/>
</dbReference>
<feature type="transmembrane region" description="Helical" evidence="7">
    <location>
        <begin position="42"/>
        <end position="64"/>
    </location>
</feature>
<proteinExistence type="inferred from homology"/>
<dbReference type="PANTHER" id="PTHR30193">
    <property type="entry name" value="ABC TRANSPORTER PERMEASE PROTEIN"/>
    <property type="match status" value="1"/>
</dbReference>
<feature type="domain" description="ABC transmembrane type-1" evidence="8">
    <location>
        <begin position="102"/>
        <end position="320"/>
    </location>
</feature>
<feature type="transmembrane region" description="Helical" evidence="7">
    <location>
        <begin position="139"/>
        <end position="156"/>
    </location>
</feature>
<dbReference type="OrthoDB" id="1936922at2"/>
<reference evidence="9 10" key="1">
    <citation type="journal article" date="2019" name="Gut">
        <title>Antibiotics-induced monodominance of a novel gut bacterial order.</title>
        <authorList>
            <person name="Hildebrand F."/>
            <person name="Moitinho-Silva L."/>
            <person name="Blasche S."/>
            <person name="Jahn M.T."/>
            <person name="Gossmann T.I."/>
            <person name="Heuerta-Cepas J."/>
            <person name="Hercog R."/>
            <person name="Luetge M."/>
            <person name="Bahram M."/>
            <person name="Pryszlak A."/>
            <person name="Alves R.J."/>
            <person name="Waszak S.M."/>
            <person name="Zhu A."/>
            <person name="Ye L."/>
            <person name="Costea P.I."/>
            <person name="Aalvink S."/>
            <person name="Belzer C."/>
            <person name="Forslund S.K."/>
            <person name="Sunagawa S."/>
            <person name="Hentschel U."/>
            <person name="Merten C."/>
            <person name="Patil K.R."/>
            <person name="Benes V."/>
            <person name="Bork P."/>
        </authorList>
    </citation>
    <scope>NUCLEOTIDE SEQUENCE [LARGE SCALE GENOMIC DNA]</scope>
    <source>
        <strain evidence="9 10">HDS1380</strain>
    </source>
</reference>
<dbReference type="SUPFAM" id="SSF160964">
    <property type="entry name" value="MalF N-terminal region-like"/>
    <property type="match status" value="1"/>
</dbReference>
<evidence type="ECO:0000259" key="8">
    <source>
        <dbReference type="PROSITE" id="PS50928"/>
    </source>
</evidence>
<gene>
    <name evidence="9" type="ORF">ESZ91_01730</name>
</gene>
<feature type="transmembrane region" description="Helical" evidence="7">
    <location>
        <begin position="299"/>
        <end position="319"/>
    </location>
</feature>
<dbReference type="CDD" id="cd06261">
    <property type="entry name" value="TM_PBP2"/>
    <property type="match status" value="1"/>
</dbReference>
<evidence type="ECO:0000256" key="5">
    <source>
        <dbReference type="ARBA" id="ARBA00022989"/>
    </source>
</evidence>
<keyword evidence="6 7" id="KW-0472">Membrane</keyword>
<comment type="caution">
    <text evidence="9">The sequence shown here is derived from an EMBL/GenBank/DDBJ whole genome shotgun (WGS) entry which is preliminary data.</text>
</comment>
<dbReference type="PROSITE" id="PS50928">
    <property type="entry name" value="ABC_TM1"/>
    <property type="match status" value="1"/>
</dbReference>
<evidence type="ECO:0000256" key="4">
    <source>
        <dbReference type="ARBA" id="ARBA00022692"/>
    </source>
</evidence>